<gene>
    <name evidence="3" type="ORF">GCM10025874_20750</name>
</gene>
<comment type="caution">
    <text evidence="3">The sequence shown here is derived from an EMBL/GenBank/DDBJ whole genome shotgun (WGS) entry which is preliminary data.</text>
</comment>
<dbReference type="AlphaFoldDB" id="A0AA37UUL4"/>
<reference evidence="3 4" key="1">
    <citation type="journal article" date="2014" name="Int. J. Syst. Evol. Microbiol.">
        <title>Complete genome sequence of Corynebacterium casei LMG S-19264T (=DSM 44701T), isolated from a smear-ripened cheese.</title>
        <authorList>
            <consortium name="US DOE Joint Genome Institute (JGI-PGF)"/>
            <person name="Walter F."/>
            <person name="Albersmeier A."/>
            <person name="Kalinowski J."/>
            <person name="Ruckert C."/>
        </authorList>
    </citation>
    <scope>NUCLEOTIDE SEQUENCE [LARGE SCALE GENOMIC DNA]</scope>
    <source>
        <strain evidence="3 4">NBRC 112289</strain>
    </source>
</reference>
<organism evidence="3 4">
    <name type="scientific">Arenivirga flava</name>
    <dbReference type="NCBI Taxonomy" id="1930060"/>
    <lineage>
        <taxon>Bacteria</taxon>
        <taxon>Bacillati</taxon>
        <taxon>Actinomycetota</taxon>
        <taxon>Actinomycetes</taxon>
        <taxon>Micrococcales</taxon>
        <taxon>Microbacteriaceae</taxon>
        <taxon>Arenivirga</taxon>
    </lineage>
</organism>
<dbReference type="RefSeq" id="WP_284232365.1">
    <property type="nucleotide sequence ID" value="NZ_BSUL01000001.1"/>
</dbReference>
<protein>
    <recommendedName>
        <fullName evidence="2">TadE-like domain-containing protein</fullName>
    </recommendedName>
</protein>
<feature type="domain" description="TadE-like" evidence="2">
    <location>
        <begin position="15"/>
        <end position="57"/>
    </location>
</feature>
<accession>A0AA37UUL4</accession>
<evidence type="ECO:0000313" key="3">
    <source>
        <dbReference type="EMBL" id="GMA28822.1"/>
    </source>
</evidence>
<evidence type="ECO:0000256" key="1">
    <source>
        <dbReference type="SAM" id="Phobius"/>
    </source>
</evidence>
<keyword evidence="4" id="KW-1185">Reference proteome</keyword>
<dbReference type="Pfam" id="PF07811">
    <property type="entry name" value="TadE"/>
    <property type="match status" value="1"/>
</dbReference>
<evidence type="ECO:0000313" key="4">
    <source>
        <dbReference type="Proteomes" id="UP001157160"/>
    </source>
</evidence>
<feature type="transmembrane region" description="Helical" evidence="1">
    <location>
        <begin position="21"/>
        <end position="42"/>
    </location>
</feature>
<keyword evidence="1" id="KW-0472">Membrane</keyword>
<keyword evidence="1" id="KW-1133">Transmembrane helix</keyword>
<dbReference type="InterPro" id="IPR012495">
    <property type="entry name" value="TadE-like_dom"/>
</dbReference>
<evidence type="ECO:0000259" key="2">
    <source>
        <dbReference type="Pfam" id="PF07811"/>
    </source>
</evidence>
<dbReference type="EMBL" id="BSUL01000001">
    <property type="protein sequence ID" value="GMA28822.1"/>
    <property type="molecule type" value="Genomic_DNA"/>
</dbReference>
<dbReference type="Proteomes" id="UP001157160">
    <property type="component" value="Unassembled WGS sequence"/>
</dbReference>
<name>A0AA37UUL4_9MICO</name>
<keyword evidence="1" id="KW-0812">Transmembrane</keyword>
<sequence>MRLRRTRLRSASEEGAAAVEFALVVPLLLTLLFGIIEFGAAYNAQILVTNAAREAARELSVEDGASTGSATATADAVLAPIGLTVKTNPSPFSVSGTAVNPGGRLCGTGQELTVTLKVDRSTLTGLFGPFELTGKAVRLCAG</sequence>
<proteinExistence type="predicted"/>